<dbReference type="Pfam" id="PF14822">
    <property type="entry name" value="Vasohibin"/>
    <property type="match status" value="1"/>
</dbReference>
<dbReference type="Proteomes" id="UP000663829">
    <property type="component" value="Unassembled WGS sequence"/>
</dbReference>
<dbReference type="PANTHER" id="PTHR15750:SF2">
    <property type="entry name" value="VASOHIBIN"/>
    <property type="match status" value="1"/>
</dbReference>
<evidence type="ECO:0000313" key="2">
    <source>
        <dbReference type="EMBL" id="CAF0853059.1"/>
    </source>
</evidence>
<evidence type="ECO:0000313" key="4">
    <source>
        <dbReference type="Proteomes" id="UP000663829"/>
    </source>
</evidence>
<dbReference type="EMBL" id="CAJNOQ010000940">
    <property type="protein sequence ID" value="CAF0853059.1"/>
    <property type="molecule type" value="Genomic_DNA"/>
</dbReference>
<gene>
    <name evidence="2" type="ORF">GPM918_LOCUS6177</name>
    <name evidence="3" type="ORF">SRO942_LOCUS6177</name>
</gene>
<name>A0A813WJ58_9BILA</name>
<feature type="active site" evidence="1">
    <location>
        <position position="131"/>
    </location>
</feature>
<dbReference type="InterPro" id="IPR028131">
    <property type="entry name" value="VASH1"/>
</dbReference>
<sequence length="339" mass="39353">MTVKSSGYETIRSGDTTLFYINRSGLPLTEQIKDRMWDFCKEQYPNNETEIQNIKNAKEYLPIIVPDPPYHIANNVRYTIHEKLQQIQNYVQRLEYNYTGMQFFDIQSKRPVNYLMDIARYIMTESLPIKCFEAFIICLYLTTGITGLDRFNISFKSRFNGTVYRHVILGLKYHQNYGSLGVSRRKDLMYKPLKYDKLSALIDDFILAYKKYGHDVLKVKIGLPIVHDLKSFQTIIWKAIIVSPNKTDKIDYSKEIDKNTRIWRQMNMYETFKSIPSASTVQPMGTTITAAGVAQPNRLSYVKPPLLSATVTTTKNPSRSICRFVNIDEQKNIPCAIRV</sequence>
<keyword evidence="4" id="KW-1185">Reference proteome</keyword>
<dbReference type="Proteomes" id="UP000681722">
    <property type="component" value="Unassembled WGS sequence"/>
</dbReference>
<dbReference type="EMBL" id="CAJOBC010000940">
    <property type="protein sequence ID" value="CAF3640733.1"/>
    <property type="molecule type" value="Genomic_DNA"/>
</dbReference>
<accession>A0A813WJ58</accession>
<dbReference type="PANTHER" id="PTHR15750">
    <property type="entry name" value="VASOHIBIN-1-LIKE ISOFORM X2"/>
    <property type="match status" value="1"/>
</dbReference>
<feature type="active site" evidence="1">
    <location>
        <position position="183"/>
    </location>
</feature>
<dbReference type="OrthoDB" id="9974232at2759"/>
<organism evidence="2 4">
    <name type="scientific">Didymodactylos carnosus</name>
    <dbReference type="NCBI Taxonomy" id="1234261"/>
    <lineage>
        <taxon>Eukaryota</taxon>
        <taxon>Metazoa</taxon>
        <taxon>Spiralia</taxon>
        <taxon>Gnathifera</taxon>
        <taxon>Rotifera</taxon>
        <taxon>Eurotatoria</taxon>
        <taxon>Bdelloidea</taxon>
        <taxon>Philodinida</taxon>
        <taxon>Philodinidae</taxon>
        <taxon>Didymodactylos</taxon>
    </lineage>
</organism>
<evidence type="ECO:0000313" key="3">
    <source>
        <dbReference type="EMBL" id="CAF3640733.1"/>
    </source>
</evidence>
<dbReference type="AlphaFoldDB" id="A0A813WJ58"/>
<evidence type="ECO:0000256" key="1">
    <source>
        <dbReference type="PIRSR" id="PIRSR628131-1"/>
    </source>
</evidence>
<feature type="active site" evidence="1">
    <location>
        <position position="166"/>
    </location>
</feature>
<dbReference type="GO" id="GO:0005737">
    <property type="term" value="C:cytoplasm"/>
    <property type="evidence" value="ECO:0007669"/>
    <property type="project" value="InterPro"/>
</dbReference>
<proteinExistence type="predicted"/>
<reference evidence="2" key="1">
    <citation type="submission" date="2021-02" db="EMBL/GenBank/DDBJ databases">
        <authorList>
            <person name="Nowell W R."/>
        </authorList>
    </citation>
    <scope>NUCLEOTIDE SEQUENCE</scope>
</reference>
<protein>
    <submittedName>
        <fullName evidence="2">Uncharacterized protein</fullName>
    </submittedName>
</protein>
<comment type="caution">
    <text evidence="2">The sequence shown here is derived from an EMBL/GenBank/DDBJ whole genome shotgun (WGS) entry which is preliminary data.</text>
</comment>